<keyword evidence="6" id="KW-1185">Reference proteome</keyword>
<dbReference type="Proteomes" id="UP000694001">
    <property type="component" value="Chromosome"/>
</dbReference>
<sequence length="274" mass="28534">MGSYLRPTSLAEALAALSAGQRVILAGGTDYYPARVGRVPDDDLLDITRIDALRGIAETEQGWRIGAAVTWSDLLATPLPPLFDGLKAAAREVGGAQIQNAGTIVGNLCNASPAADGIPNLLALDASVELASAAGERRLPVGAFVLGNRRTARRMDEMVTAITVPRPRLASRSAFLKLGARRYLVISIVMVAAVAEFAPDGAIAAARVAVGACSAAAVRLPALEAALVGRRPDPALVLPEHLAPLAPIDDVRATAEYRRDAALTLVRRAVEALA</sequence>
<dbReference type="Pfam" id="PF00941">
    <property type="entry name" value="FAD_binding_5"/>
    <property type="match status" value="1"/>
</dbReference>
<name>A0A975U0U9_9PROT</name>
<keyword evidence="3" id="KW-0560">Oxidoreductase</keyword>
<feature type="domain" description="FAD-binding PCMH-type" evidence="4">
    <location>
        <begin position="1"/>
        <end position="169"/>
    </location>
</feature>
<dbReference type="PANTHER" id="PTHR42659:SF2">
    <property type="entry name" value="XANTHINE DEHYDROGENASE SUBUNIT C-RELATED"/>
    <property type="match status" value="1"/>
</dbReference>
<dbReference type="InterPro" id="IPR051312">
    <property type="entry name" value="Diverse_Substr_Oxidored"/>
</dbReference>
<keyword evidence="2" id="KW-0274">FAD</keyword>
<evidence type="ECO:0000256" key="1">
    <source>
        <dbReference type="ARBA" id="ARBA00022630"/>
    </source>
</evidence>
<organism evidence="5 6">
    <name type="scientific">Elioraea tepida</name>
    <dbReference type="NCBI Taxonomy" id="2843330"/>
    <lineage>
        <taxon>Bacteria</taxon>
        <taxon>Pseudomonadati</taxon>
        <taxon>Pseudomonadota</taxon>
        <taxon>Alphaproteobacteria</taxon>
        <taxon>Acetobacterales</taxon>
        <taxon>Elioraeaceae</taxon>
        <taxon>Elioraea</taxon>
    </lineage>
</organism>
<evidence type="ECO:0000256" key="3">
    <source>
        <dbReference type="ARBA" id="ARBA00023002"/>
    </source>
</evidence>
<evidence type="ECO:0000313" key="5">
    <source>
        <dbReference type="EMBL" id="QXM24227.1"/>
    </source>
</evidence>
<evidence type="ECO:0000259" key="4">
    <source>
        <dbReference type="PROSITE" id="PS51387"/>
    </source>
</evidence>
<proteinExistence type="predicted"/>
<dbReference type="InterPro" id="IPR002346">
    <property type="entry name" value="Mopterin_DH_FAD-bd"/>
</dbReference>
<dbReference type="RefSeq" id="WP_218285237.1">
    <property type="nucleotide sequence ID" value="NZ_CP076448.1"/>
</dbReference>
<protein>
    <submittedName>
        <fullName evidence="5">FAD binding domain-containing protein</fullName>
    </submittedName>
</protein>
<dbReference type="Pfam" id="PF03450">
    <property type="entry name" value="CO_deh_flav_C"/>
    <property type="match status" value="1"/>
</dbReference>
<dbReference type="AlphaFoldDB" id="A0A975U0U9"/>
<dbReference type="GO" id="GO:0071949">
    <property type="term" value="F:FAD binding"/>
    <property type="evidence" value="ECO:0007669"/>
    <property type="project" value="InterPro"/>
</dbReference>
<dbReference type="InterPro" id="IPR005107">
    <property type="entry name" value="CO_DH_flav_C"/>
</dbReference>
<dbReference type="PANTHER" id="PTHR42659">
    <property type="entry name" value="XANTHINE DEHYDROGENASE SUBUNIT C-RELATED"/>
    <property type="match status" value="1"/>
</dbReference>
<dbReference type="EMBL" id="CP076448">
    <property type="protein sequence ID" value="QXM24227.1"/>
    <property type="molecule type" value="Genomic_DNA"/>
</dbReference>
<dbReference type="InterPro" id="IPR016166">
    <property type="entry name" value="FAD-bd_PCMH"/>
</dbReference>
<gene>
    <name evidence="5" type="ORF">KO353_13325</name>
</gene>
<dbReference type="KEGG" id="elio:KO353_13325"/>
<reference evidence="5" key="1">
    <citation type="submission" date="2021-06" db="EMBL/GenBank/DDBJ databases">
        <title>Elioraea tepida, sp. nov., a moderately thermophilic aerobic anoxygenic phototrophic bacterium isolated from an alkaline siliceous hot spring mat community in Yellowstone National Park, WY, USA.</title>
        <authorList>
            <person name="Saini M.K."/>
            <person name="Yoshida S."/>
            <person name="Sebastian A."/>
            <person name="Hirose S."/>
            <person name="Hara E."/>
            <person name="Tamaki H."/>
            <person name="Soulier N.T."/>
            <person name="Albert I."/>
            <person name="Hanada S."/>
            <person name="Bryant D.A."/>
            <person name="Tank M."/>
        </authorList>
    </citation>
    <scope>NUCLEOTIDE SEQUENCE</scope>
    <source>
        <strain evidence="5">MS-P2</strain>
    </source>
</reference>
<evidence type="ECO:0000256" key="2">
    <source>
        <dbReference type="ARBA" id="ARBA00022827"/>
    </source>
</evidence>
<dbReference type="PROSITE" id="PS51387">
    <property type="entry name" value="FAD_PCMH"/>
    <property type="match status" value="1"/>
</dbReference>
<dbReference type="GO" id="GO:0016491">
    <property type="term" value="F:oxidoreductase activity"/>
    <property type="evidence" value="ECO:0007669"/>
    <property type="project" value="UniProtKB-KW"/>
</dbReference>
<accession>A0A975U0U9</accession>
<dbReference type="SMART" id="SM01092">
    <property type="entry name" value="CO_deh_flav_C"/>
    <property type="match status" value="1"/>
</dbReference>
<keyword evidence="1" id="KW-0285">Flavoprotein</keyword>
<evidence type="ECO:0000313" key="6">
    <source>
        <dbReference type="Proteomes" id="UP000694001"/>
    </source>
</evidence>